<accession>A0ABS8RM53</accession>
<organism evidence="1 2">
    <name type="scientific">Datura stramonium</name>
    <name type="common">Jimsonweed</name>
    <name type="synonym">Common thornapple</name>
    <dbReference type="NCBI Taxonomy" id="4076"/>
    <lineage>
        <taxon>Eukaryota</taxon>
        <taxon>Viridiplantae</taxon>
        <taxon>Streptophyta</taxon>
        <taxon>Embryophyta</taxon>
        <taxon>Tracheophyta</taxon>
        <taxon>Spermatophyta</taxon>
        <taxon>Magnoliopsida</taxon>
        <taxon>eudicotyledons</taxon>
        <taxon>Gunneridae</taxon>
        <taxon>Pentapetalae</taxon>
        <taxon>asterids</taxon>
        <taxon>lamiids</taxon>
        <taxon>Solanales</taxon>
        <taxon>Solanaceae</taxon>
        <taxon>Solanoideae</taxon>
        <taxon>Datureae</taxon>
        <taxon>Datura</taxon>
    </lineage>
</organism>
<protein>
    <submittedName>
        <fullName evidence="1">Uncharacterized protein</fullName>
    </submittedName>
</protein>
<gene>
    <name evidence="1" type="ORF">HAX54_035826</name>
</gene>
<comment type="caution">
    <text evidence="1">The sequence shown here is derived from an EMBL/GenBank/DDBJ whole genome shotgun (WGS) entry which is preliminary data.</text>
</comment>
<dbReference type="EMBL" id="JACEIK010000047">
    <property type="protein sequence ID" value="MCD7447895.1"/>
    <property type="molecule type" value="Genomic_DNA"/>
</dbReference>
<name>A0ABS8RM53_DATST</name>
<dbReference type="Proteomes" id="UP000823775">
    <property type="component" value="Unassembled WGS sequence"/>
</dbReference>
<sequence length="146" mass="16144">MLVQLTEKLPGGITAGNGRKLGALGETEVEIILAFQVVDFVATNKVTKESSISLAISAENIKQPLLTSTTLLSSHQSTKTDNGSMMNGNEALIEVKLSRLCVGVTIHRMHTIRKYDLHIQCSQENVFAQFINQQNIQNSLWKEWCS</sequence>
<evidence type="ECO:0000313" key="1">
    <source>
        <dbReference type="EMBL" id="MCD7447895.1"/>
    </source>
</evidence>
<keyword evidence="2" id="KW-1185">Reference proteome</keyword>
<evidence type="ECO:0000313" key="2">
    <source>
        <dbReference type="Proteomes" id="UP000823775"/>
    </source>
</evidence>
<proteinExistence type="predicted"/>
<reference evidence="1 2" key="1">
    <citation type="journal article" date="2021" name="BMC Genomics">
        <title>Datura genome reveals duplications of psychoactive alkaloid biosynthetic genes and high mutation rate following tissue culture.</title>
        <authorList>
            <person name="Rajewski A."/>
            <person name="Carter-House D."/>
            <person name="Stajich J."/>
            <person name="Litt A."/>
        </authorList>
    </citation>
    <scope>NUCLEOTIDE SEQUENCE [LARGE SCALE GENOMIC DNA]</scope>
    <source>
        <strain evidence="1">AR-01</strain>
    </source>
</reference>